<gene>
    <name evidence="1" type="ORF">LOY88_000460</name>
</gene>
<reference evidence="1" key="1">
    <citation type="journal article" date="2022" name="bioRxiv">
        <title>Population genetic analysis of Ophidiomyces ophidiicola, the causative agent of snake fungal disease, indicates recent introductions to the USA.</title>
        <authorList>
            <person name="Ladner J.T."/>
            <person name="Palmer J.M."/>
            <person name="Ettinger C.L."/>
            <person name="Stajich J.E."/>
            <person name="Farrell T.M."/>
            <person name="Glorioso B.M."/>
            <person name="Lawson B."/>
            <person name="Price S.J."/>
            <person name="Stengle A.G."/>
            <person name="Grear D.A."/>
            <person name="Lorch J.M."/>
        </authorList>
    </citation>
    <scope>NUCLEOTIDE SEQUENCE</scope>
    <source>
        <strain evidence="1">NWHC 24266-5</strain>
    </source>
</reference>
<proteinExistence type="predicted"/>
<organism evidence="1">
    <name type="scientific">Ophidiomyces ophidiicola</name>
    <dbReference type="NCBI Taxonomy" id="1387563"/>
    <lineage>
        <taxon>Eukaryota</taxon>
        <taxon>Fungi</taxon>
        <taxon>Dikarya</taxon>
        <taxon>Ascomycota</taxon>
        <taxon>Pezizomycotina</taxon>
        <taxon>Eurotiomycetes</taxon>
        <taxon>Eurotiomycetidae</taxon>
        <taxon>Onygenales</taxon>
        <taxon>Onygenaceae</taxon>
        <taxon>Ophidiomyces</taxon>
    </lineage>
</organism>
<sequence length="372" mass="42283">MDTDSSDSQLDCSPTEIPVVDFAKWRPDGSAEERDSVANELVSACKTVGFVYILNHGITPERLTEAFAWSKRFFHLSLEDKQKAPHPSGASVHRGYSCPGLEKVSQATSDREDAELAKKLREVIDYKESYDMGSDENQMQPNVWIPDEMLPGFRKFMTQFYCDCFQVAKNILRAITLGIGIDDQDYLLKFHSGYNNQLRLLRYPPIPAYLLEHAKYARMPSHTDWSTITFLFQDECGGLEVEDIHNKGQFIPATPMKDAIVMNVGDLLQRWSNDQLRSTPHRVTLPPLPDRYEGADRIVRERFSIPFFVSPDPTSLIKCLPTCASEEKPASYLPIIQSEYNRLRSMTHYQSTSTEAGSGQDFSVSTNYYTTT</sequence>
<accession>A0ACB8V5D9</accession>
<comment type="caution">
    <text evidence="1">The sequence shown here is derived from an EMBL/GenBank/DDBJ whole genome shotgun (WGS) entry which is preliminary data.</text>
</comment>
<protein>
    <submittedName>
        <fullName evidence="1">Uncharacterized protein</fullName>
    </submittedName>
</protein>
<name>A0ACB8V5D9_9EURO</name>
<evidence type="ECO:0000313" key="1">
    <source>
        <dbReference type="EMBL" id="KAI2392664.1"/>
    </source>
</evidence>
<dbReference type="EMBL" id="JALBCA010000005">
    <property type="protein sequence ID" value="KAI2392664.1"/>
    <property type="molecule type" value="Genomic_DNA"/>
</dbReference>